<comment type="caution">
    <text evidence="2">The sequence shown here is derived from an EMBL/GenBank/DDBJ whole genome shotgun (WGS) entry which is preliminary data.</text>
</comment>
<dbReference type="Pfam" id="PF09836">
    <property type="entry name" value="DUF2063"/>
    <property type="match status" value="1"/>
</dbReference>
<dbReference type="Proteomes" id="UP000281343">
    <property type="component" value="Unassembled WGS sequence"/>
</dbReference>
<keyword evidence="3" id="KW-1185">Reference proteome</keyword>
<accession>A0A3L9XX85</accession>
<dbReference type="Gene3D" id="1.10.150.690">
    <property type="entry name" value="DUF2063"/>
    <property type="match status" value="1"/>
</dbReference>
<organism evidence="2 3">
    <name type="scientific">Rhodophyticola porphyridii</name>
    <dbReference type="NCBI Taxonomy" id="1852017"/>
    <lineage>
        <taxon>Bacteria</taxon>
        <taxon>Pseudomonadati</taxon>
        <taxon>Pseudomonadota</taxon>
        <taxon>Alphaproteobacteria</taxon>
        <taxon>Rhodobacterales</taxon>
        <taxon>Roseobacteraceae</taxon>
        <taxon>Rhodophyticola</taxon>
    </lineage>
</organism>
<dbReference type="InterPro" id="IPR018640">
    <property type="entry name" value="DUF2063"/>
</dbReference>
<dbReference type="InterPro" id="IPR044922">
    <property type="entry name" value="DUF2063_N_sf"/>
</dbReference>
<evidence type="ECO:0000313" key="3">
    <source>
        <dbReference type="Proteomes" id="UP000281343"/>
    </source>
</evidence>
<dbReference type="EMBL" id="RCNT01000009">
    <property type="protein sequence ID" value="RMA41129.1"/>
    <property type="molecule type" value="Genomic_DNA"/>
</dbReference>
<evidence type="ECO:0000259" key="1">
    <source>
        <dbReference type="Pfam" id="PF09836"/>
    </source>
</evidence>
<sequence length="247" mass="26216">MHRQSSFTDAVLNPDRAAPGGLSDGFGGPVGKRFDVYRNNVVVSLTEALETGFPVLRKLVGDAFFKAMAGVFVRAHPPTSPRLQLYGQRLPGFLASFPPVAHLPYLPDIARLELGLRQSYHAADAAPLDVGGLDPDAMLALKPLVAPATLVVQSRYPIFAIWRANTDSAAPGPTGGAQDILITRPRFDPAPHLLPRGGVTLARLLKGRISLAEAMAATLAAEPEADISALLSLFIASGALTLERKDL</sequence>
<reference evidence="2 3" key="1">
    <citation type="submission" date="2018-10" db="EMBL/GenBank/DDBJ databases">
        <authorList>
            <person name="Jung H.S."/>
            <person name="Jeon C.O."/>
        </authorList>
    </citation>
    <scope>NUCLEOTIDE SEQUENCE [LARGE SCALE GENOMIC DNA]</scope>
    <source>
        <strain evidence="2 3">MA-7-27</strain>
    </source>
</reference>
<proteinExistence type="predicted"/>
<dbReference type="OrthoDB" id="4146344at2"/>
<name>A0A3L9XX85_9RHOB</name>
<feature type="domain" description="Putative DNA-binding" evidence="1">
    <location>
        <begin position="4"/>
        <end position="94"/>
    </location>
</feature>
<evidence type="ECO:0000313" key="2">
    <source>
        <dbReference type="EMBL" id="RMA41129.1"/>
    </source>
</evidence>
<protein>
    <submittedName>
        <fullName evidence="2">DUF2063 domain-containing protein</fullName>
    </submittedName>
</protein>
<gene>
    <name evidence="2" type="ORF">D9R08_16765</name>
</gene>
<dbReference type="AlphaFoldDB" id="A0A3L9XX85"/>
<dbReference type="RefSeq" id="WP_121899210.1">
    <property type="nucleotide sequence ID" value="NZ_RCNT01000009.1"/>
</dbReference>